<dbReference type="Proteomes" id="UP000224460">
    <property type="component" value="Unassembled WGS sequence"/>
</dbReference>
<reference evidence="1" key="1">
    <citation type="submission" date="2017-10" db="EMBL/GenBank/DDBJ databases">
        <title>Genome sequence of cellulolytic Lachnospiraceae bacterium XHS1971 isolated from hotspring sediment.</title>
        <authorList>
            <person name="Vasudevan G."/>
            <person name="Joshi A.J."/>
            <person name="Hivarkar S."/>
            <person name="Lanjekar V.B."/>
            <person name="Dhakephalkar P.K."/>
            <person name="Dagar S."/>
        </authorList>
    </citation>
    <scope>NUCLEOTIDE SEQUENCE</scope>
    <source>
        <strain evidence="1">XHS1971</strain>
    </source>
</reference>
<gene>
    <name evidence="1" type="ORF">CS063_11630</name>
</gene>
<name>A0AC61DCL0_9FIRM</name>
<protein>
    <submittedName>
        <fullName evidence="1">LacI family transcriptional regulator</fullName>
    </submittedName>
</protein>
<evidence type="ECO:0000313" key="1">
    <source>
        <dbReference type="EMBL" id="PHV70312.1"/>
    </source>
</evidence>
<sequence length="337" mass="37443">MNIKDIAQIAGVGVSTVSRVLNNHPDVKTETRDKVLAIMKENNYVPNNSARVLKQTNTKNIGVLVRGVFNPFFSELLKKISVGVEAAGYTMIIEHYSNEDDIDTLVGFIKEKRLQGVICLGGNFINLSDESFESVTALNVGIILVSVDMRRQSNFKRFSSISIHNLTAAYEATQYLIHKGHQNIAILLGDACDLGIGKRRYEGYKKALKEYNLAFKEEYTLYGYFDFEKAYKAVQAFLTKHKEVTAFFAISDSMAVGAAKAISDLGYQIGKDISIIGFDGMDIAKFYNPSITTIKQPKEEMAKLSVELLLGILERDLPNQHVFLDVKLLEGGSCTAI</sequence>
<comment type="caution">
    <text evidence="1">The sequence shown here is derived from an EMBL/GenBank/DDBJ whole genome shotgun (WGS) entry which is preliminary data.</text>
</comment>
<organism evidence="1 2">
    <name type="scientific">Sporanaerobium hydrogeniformans</name>
    <dbReference type="NCBI Taxonomy" id="3072179"/>
    <lineage>
        <taxon>Bacteria</taxon>
        <taxon>Bacillati</taxon>
        <taxon>Bacillota</taxon>
        <taxon>Clostridia</taxon>
        <taxon>Lachnospirales</taxon>
        <taxon>Lachnospiraceae</taxon>
        <taxon>Sporanaerobium</taxon>
    </lineage>
</organism>
<accession>A0AC61DCL0</accession>
<keyword evidence="2" id="KW-1185">Reference proteome</keyword>
<dbReference type="EMBL" id="PEDL01000012">
    <property type="protein sequence ID" value="PHV70312.1"/>
    <property type="molecule type" value="Genomic_DNA"/>
</dbReference>
<proteinExistence type="predicted"/>
<evidence type="ECO:0000313" key="2">
    <source>
        <dbReference type="Proteomes" id="UP000224460"/>
    </source>
</evidence>